<name>W0BEI4_9GAMM</name>
<dbReference type="Proteomes" id="UP000018838">
    <property type="component" value="Chromosome"/>
</dbReference>
<sequence>MFRTKQKTMTDELKSVQQEIKMRHKEFFESQLAYRLLSHPELFPAVKKYQDRFAI</sequence>
<gene>
    <name evidence="1" type="ORF">Loa_01496</name>
</gene>
<evidence type="ECO:0000313" key="1">
    <source>
        <dbReference type="EMBL" id="AHE67047.1"/>
    </source>
</evidence>
<keyword evidence="2" id="KW-1185">Reference proteome</keyword>
<dbReference type="KEGG" id="lok:Loa_01496"/>
<reference evidence="1 2" key="1">
    <citation type="journal article" date="2013" name="Int. J. Med. Microbiol.">
        <title>Legionella oakridgensis ATCC 33761 genome sequence and phenotypic characterization reveals its replication capacity in amoebae.</title>
        <authorList>
            <person name="Brzuszkiewicz E."/>
            <person name="Schulz T."/>
            <person name="Rydzewski K."/>
            <person name="Daniel R."/>
            <person name="Gillmaier N."/>
            <person name="Dittmann C."/>
            <person name="Holland G."/>
            <person name="Schunder E."/>
            <person name="Lautner M."/>
            <person name="Eisenreich W."/>
            <person name="Luck C."/>
            <person name="Heuner K."/>
        </authorList>
    </citation>
    <scope>NUCLEOTIDE SEQUENCE [LARGE SCALE GENOMIC DNA]</scope>
    <source>
        <strain>OR-10</strain>
        <strain evidence="2">ATCC 33761</strain>
    </source>
</reference>
<organism evidence="1 2">
    <name type="scientific">Legionella oakridgensis ATCC 33761 = DSM 21215</name>
    <dbReference type="NCBI Taxonomy" id="1268635"/>
    <lineage>
        <taxon>Bacteria</taxon>
        <taxon>Pseudomonadati</taxon>
        <taxon>Pseudomonadota</taxon>
        <taxon>Gammaproteobacteria</taxon>
        <taxon>Legionellales</taxon>
        <taxon>Legionellaceae</taxon>
        <taxon>Legionella</taxon>
    </lineage>
</organism>
<dbReference type="HOGENOM" id="CLU_3026745_0_0_6"/>
<accession>W0BEI4</accession>
<dbReference type="PATRIC" id="fig|1268635.3.peg.1524"/>
<dbReference type="RefSeq" id="WP_158423031.1">
    <property type="nucleotide sequence ID" value="NZ_CP004006.1"/>
</dbReference>
<evidence type="ECO:0000313" key="2">
    <source>
        <dbReference type="Proteomes" id="UP000018838"/>
    </source>
</evidence>
<proteinExistence type="predicted"/>
<protein>
    <submittedName>
        <fullName evidence="1">Uncharacterized protein</fullName>
    </submittedName>
</protein>
<dbReference type="EMBL" id="CP004006">
    <property type="protein sequence ID" value="AHE67047.1"/>
    <property type="molecule type" value="Genomic_DNA"/>
</dbReference>
<dbReference type="AlphaFoldDB" id="W0BEI4"/>